<evidence type="ECO:0000256" key="1">
    <source>
        <dbReference type="SAM" id="Phobius"/>
    </source>
</evidence>
<name>A0A1J5F638_9BACT</name>
<feature type="transmembrane region" description="Helical" evidence="1">
    <location>
        <begin position="12"/>
        <end position="32"/>
    </location>
</feature>
<protein>
    <submittedName>
        <fullName evidence="2">Uncharacterized protein</fullName>
    </submittedName>
</protein>
<gene>
    <name evidence="2" type="ORF">AUK13_02600</name>
</gene>
<dbReference type="EMBL" id="MNYR01000039">
    <property type="protein sequence ID" value="OIP55676.1"/>
    <property type="molecule type" value="Genomic_DNA"/>
</dbReference>
<keyword evidence="1" id="KW-0812">Transmembrane</keyword>
<accession>A0A1J5F638</accession>
<proteinExistence type="predicted"/>
<evidence type="ECO:0000313" key="3">
    <source>
        <dbReference type="Proteomes" id="UP000183922"/>
    </source>
</evidence>
<organism evidence="2 3">
    <name type="scientific">Candidatus Kuenenbacteria bacterium CG2_30_39_24</name>
    <dbReference type="NCBI Taxonomy" id="1805236"/>
    <lineage>
        <taxon>Bacteria</taxon>
        <taxon>Candidatus Kueneniibacteriota</taxon>
    </lineage>
</organism>
<evidence type="ECO:0000313" key="2">
    <source>
        <dbReference type="EMBL" id="OIP55676.1"/>
    </source>
</evidence>
<dbReference type="STRING" id="1805236.AUK13_02600"/>
<dbReference type="AlphaFoldDB" id="A0A1J5F638"/>
<keyword evidence="1" id="KW-0472">Membrane</keyword>
<sequence length="93" mass="10449">MRKKEEKKNAVYSAIAAIIALIMMLAVMNHYASGWDKAVGLDSSFLVTLIWFFVGAVILFAAICVGVTIFHKPPNYRRNPITLGNPLKKRRQI</sequence>
<feature type="transmembrane region" description="Helical" evidence="1">
    <location>
        <begin position="44"/>
        <end position="70"/>
    </location>
</feature>
<comment type="caution">
    <text evidence="2">The sequence shown here is derived from an EMBL/GenBank/DDBJ whole genome shotgun (WGS) entry which is preliminary data.</text>
</comment>
<dbReference type="Proteomes" id="UP000183922">
    <property type="component" value="Unassembled WGS sequence"/>
</dbReference>
<keyword evidence="1" id="KW-1133">Transmembrane helix</keyword>
<reference evidence="2 3" key="1">
    <citation type="journal article" date="2016" name="Environ. Microbiol.">
        <title>Genomic resolution of a cold subsurface aquifer community provides metabolic insights for novel microbes adapted to high CO concentrations.</title>
        <authorList>
            <person name="Probst A.J."/>
            <person name="Castelle C.J."/>
            <person name="Singh A."/>
            <person name="Brown C.T."/>
            <person name="Anantharaman K."/>
            <person name="Sharon I."/>
            <person name="Hug L.A."/>
            <person name="Burstein D."/>
            <person name="Emerson J.B."/>
            <person name="Thomas B.C."/>
            <person name="Banfield J.F."/>
        </authorList>
    </citation>
    <scope>NUCLEOTIDE SEQUENCE [LARGE SCALE GENOMIC DNA]</scope>
    <source>
        <strain evidence="2">CG2_30_39_24</strain>
    </source>
</reference>